<proteinExistence type="predicted"/>
<name>A0A1H6ZKP4_9GAMM</name>
<gene>
    <name evidence="1" type="ORF">SAMN04244572_04368</name>
</gene>
<evidence type="ECO:0000313" key="2">
    <source>
        <dbReference type="Proteomes" id="UP000199250"/>
    </source>
</evidence>
<accession>A0A1H6ZKP4</accession>
<protein>
    <submittedName>
        <fullName evidence="1">Uncharacterized protein</fullName>
    </submittedName>
</protein>
<dbReference type="Proteomes" id="UP000199250">
    <property type="component" value="Unassembled WGS sequence"/>
</dbReference>
<organism evidence="1 2">
    <name type="scientific">Azotobacter beijerinckii</name>
    <dbReference type="NCBI Taxonomy" id="170623"/>
    <lineage>
        <taxon>Bacteria</taxon>
        <taxon>Pseudomonadati</taxon>
        <taxon>Pseudomonadota</taxon>
        <taxon>Gammaproteobacteria</taxon>
        <taxon>Pseudomonadales</taxon>
        <taxon>Pseudomonadaceae</taxon>
        <taxon>Azotobacter</taxon>
    </lineage>
</organism>
<sequence>MTVLAPGANAAASSVRSAWPQSCDNSPAFGEYAAIVLLPMDEKPHPQGGSVLFPIAHDPMKWDRTQEMGGCNLDPAKLLAGSDHILRIVCTFSTADPFGK</sequence>
<dbReference type="EMBL" id="FNYQ01000129">
    <property type="protein sequence ID" value="SEJ53266.1"/>
    <property type="molecule type" value="Genomic_DNA"/>
</dbReference>
<dbReference type="AlphaFoldDB" id="A0A1H6ZKP4"/>
<reference evidence="1 2" key="1">
    <citation type="submission" date="2016-10" db="EMBL/GenBank/DDBJ databases">
        <authorList>
            <person name="de Groot N.N."/>
        </authorList>
    </citation>
    <scope>NUCLEOTIDE SEQUENCE [LARGE SCALE GENOMIC DNA]</scope>
    <source>
        <strain evidence="1 2">DSM 373</strain>
    </source>
</reference>
<evidence type="ECO:0000313" key="1">
    <source>
        <dbReference type="EMBL" id="SEJ53266.1"/>
    </source>
</evidence>